<comment type="similarity">
    <text evidence="5">Belongs to the ABC-2 integral membrane protein family.</text>
</comment>
<dbReference type="EMBL" id="CP003807">
    <property type="protein sequence ID" value="AGF49479.1"/>
    <property type="molecule type" value="Genomic_DNA"/>
</dbReference>
<evidence type="ECO:0000313" key="7">
    <source>
        <dbReference type="EMBL" id="AGF49479.1"/>
    </source>
</evidence>
<comment type="caution">
    <text evidence="5">Lacks conserved residue(s) required for the propagation of feature annotation.</text>
</comment>
<feature type="transmembrane region" description="Helical" evidence="5">
    <location>
        <begin position="240"/>
        <end position="261"/>
    </location>
</feature>
<reference evidence="7 8" key="1">
    <citation type="journal article" date="2013" name="Genome Biol. Evol.">
        <title>Genome evolution and phylogenomic analysis of candidatus kinetoplastibacterium, the betaproteobacterial endosymbionts of strigomonas and angomonas.</title>
        <authorList>
            <person name="Alves J.M."/>
            <person name="Serrano M.G."/>
            <person name="Maia da Silva F."/>
            <person name="Voegtly L.J."/>
            <person name="Matveyev A.V."/>
            <person name="Teixeira M.M."/>
            <person name="Camargo E.P."/>
            <person name="Buck G.A."/>
        </authorList>
    </citation>
    <scope>NUCLEOTIDE SEQUENCE [LARGE SCALE GENOMIC DNA]</scope>
    <source>
        <strain evidence="7 8">TCC012E</strain>
    </source>
</reference>
<evidence type="ECO:0000256" key="2">
    <source>
        <dbReference type="ARBA" id="ARBA00022692"/>
    </source>
</evidence>
<dbReference type="PANTHER" id="PTHR43332:SF1">
    <property type="entry name" value="TRANSPORT PERMEASE PROTEIN"/>
    <property type="match status" value="1"/>
</dbReference>
<evidence type="ECO:0000259" key="6">
    <source>
        <dbReference type="PROSITE" id="PS51012"/>
    </source>
</evidence>
<dbReference type="PATRIC" id="fig|1208922.3.peg.26"/>
<keyword evidence="8" id="KW-1185">Reference proteome</keyword>
<dbReference type="GO" id="GO:0043190">
    <property type="term" value="C:ATP-binding cassette (ABC) transporter complex"/>
    <property type="evidence" value="ECO:0007669"/>
    <property type="project" value="InterPro"/>
</dbReference>
<dbReference type="PANTHER" id="PTHR43332">
    <property type="entry name" value="INNER MEMBRANE TRANSPORT PERMEASE YADH-RELATED"/>
    <property type="match status" value="1"/>
</dbReference>
<feature type="transmembrane region" description="Helical" evidence="5">
    <location>
        <begin position="155"/>
        <end position="179"/>
    </location>
</feature>
<feature type="domain" description="ABC transmembrane type-2" evidence="6">
    <location>
        <begin position="39"/>
        <end position="267"/>
    </location>
</feature>
<evidence type="ECO:0000256" key="3">
    <source>
        <dbReference type="ARBA" id="ARBA00022989"/>
    </source>
</evidence>
<dbReference type="InterPro" id="IPR013525">
    <property type="entry name" value="ABC2_TM"/>
</dbReference>
<keyword evidence="5" id="KW-0813">Transport</keyword>
<comment type="subcellular location">
    <subcellularLocation>
        <location evidence="5">Cell inner membrane</location>
        <topology evidence="5">Multi-pass membrane protein</topology>
    </subcellularLocation>
    <subcellularLocation>
        <location evidence="1">Membrane</location>
        <topology evidence="1">Multi-pass membrane protein</topology>
    </subcellularLocation>
</comment>
<dbReference type="GO" id="GO:0140359">
    <property type="term" value="F:ABC-type transporter activity"/>
    <property type="evidence" value="ECO:0007669"/>
    <property type="project" value="InterPro"/>
</dbReference>
<keyword evidence="3 5" id="KW-1133">Transmembrane helix</keyword>
<proteinExistence type="inferred from homology"/>
<dbReference type="HOGENOM" id="CLU_039483_3_0_4"/>
<evidence type="ECO:0000256" key="4">
    <source>
        <dbReference type="ARBA" id="ARBA00023136"/>
    </source>
</evidence>
<keyword evidence="4 5" id="KW-0472">Membrane</keyword>
<accession>M1M2Q7</accession>
<dbReference type="PRINTS" id="PR00164">
    <property type="entry name" value="ABC2TRNSPORT"/>
</dbReference>
<sequence length="272" mass="31027">MLMEFKLNNNKNQYVLSNQRKNMIGFFTLLKKEILRFYKVFFQTVAAPVTTSLLYLLVFSQILQDRLAFDSIHYTSFIIPGLIAMSMMQNSFSNTSSSLIQSRVTGSIIFMLLSPMSHIEIFFAYVLAAVARGLTVGFFVWLFSISINPLGAVNYLWVMVFALLTCSIMSVIGMIAGICSEKYDQLAMFQNFLIVPSTFLSGVFYSVQTLPEFWQRISYCNPMFYMIDGFRYGFFEKSDVSPYISLAIVISVLISLSLFALRLMSTGYKLRS</sequence>
<dbReference type="PIRSF" id="PIRSF006648">
    <property type="entry name" value="DrrB"/>
    <property type="match status" value="1"/>
</dbReference>
<dbReference type="InterPro" id="IPR052522">
    <property type="entry name" value="ABC-2_transport_permease"/>
</dbReference>
<evidence type="ECO:0000313" key="8">
    <source>
        <dbReference type="Proteomes" id="UP000011563"/>
    </source>
</evidence>
<dbReference type="PROSITE" id="PS51012">
    <property type="entry name" value="ABC_TM2"/>
    <property type="match status" value="1"/>
</dbReference>
<keyword evidence="5" id="KW-1003">Cell membrane</keyword>
<dbReference type="InterPro" id="IPR047817">
    <property type="entry name" value="ABC2_TM_bact-type"/>
</dbReference>
<organism evidence="7 8">
    <name type="scientific">Candidatus Kinetoplastidibacterium blastocrithidiae TCC012E</name>
    <dbReference type="NCBI Taxonomy" id="1208922"/>
    <lineage>
        <taxon>Bacteria</taxon>
        <taxon>Pseudomonadati</taxon>
        <taxon>Pseudomonadota</taxon>
        <taxon>Betaproteobacteria</taxon>
        <taxon>Candidatus Kinetoplastidibacterium</taxon>
    </lineage>
</organism>
<dbReference type="KEGG" id="kbt:BCUE_0236"/>
<protein>
    <recommendedName>
        <fullName evidence="5">Transport permease protein</fullName>
    </recommendedName>
</protein>
<feature type="transmembrane region" description="Helical" evidence="5">
    <location>
        <begin position="121"/>
        <end position="143"/>
    </location>
</feature>
<name>M1M2Q7_9PROT</name>
<keyword evidence="2 5" id="KW-0812">Transmembrane</keyword>
<feature type="transmembrane region" description="Helical" evidence="5">
    <location>
        <begin position="40"/>
        <end position="59"/>
    </location>
</feature>
<dbReference type="AlphaFoldDB" id="M1M2Q7"/>
<gene>
    <name evidence="7" type="ORF">BCUE_0236</name>
</gene>
<dbReference type="Proteomes" id="UP000011563">
    <property type="component" value="Chromosome"/>
</dbReference>
<evidence type="ECO:0000256" key="1">
    <source>
        <dbReference type="ARBA" id="ARBA00004141"/>
    </source>
</evidence>
<feature type="transmembrane region" description="Helical" evidence="5">
    <location>
        <begin position="186"/>
        <end position="207"/>
    </location>
</feature>
<evidence type="ECO:0000256" key="5">
    <source>
        <dbReference type="RuleBase" id="RU361157"/>
    </source>
</evidence>
<dbReference type="InterPro" id="IPR000412">
    <property type="entry name" value="ABC_2_transport"/>
</dbReference>
<dbReference type="Pfam" id="PF01061">
    <property type="entry name" value="ABC2_membrane"/>
    <property type="match status" value="1"/>
</dbReference>